<accession>A0ABV1U185</accession>
<sequence>MMATEGHDEPDAEPAADTPKARFEQGSWAADNVPLIVLALIVVVLGIAGGMSNDNVTCPGGASSCGVP</sequence>
<dbReference type="Proteomes" id="UP001470023">
    <property type="component" value="Unassembled WGS sequence"/>
</dbReference>
<keyword evidence="2" id="KW-1133">Transmembrane helix</keyword>
<evidence type="ECO:0000313" key="4">
    <source>
        <dbReference type="Proteomes" id="UP001470023"/>
    </source>
</evidence>
<proteinExistence type="predicted"/>
<reference evidence="3 4" key="1">
    <citation type="submission" date="2024-06" db="EMBL/GenBank/DDBJ databases">
        <title>The Natural Products Discovery Center: Release of the First 8490 Sequenced Strains for Exploring Actinobacteria Biosynthetic Diversity.</title>
        <authorList>
            <person name="Kalkreuter E."/>
            <person name="Kautsar S.A."/>
            <person name="Yang D."/>
            <person name="Bader C.D."/>
            <person name="Teijaro C.N."/>
            <person name="Fluegel L."/>
            <person name="Davis C.M."/>
            <person name="Simpson J.R."/>
            <person name="Lauterbach L."/>
            <person name="Steele A.D."/>
            <person name="Gui C."/>
            <person name="Meng S."/>
            <person name="Li G."/>
            <person name="Viehrig K."/>
            <person name="Ye F."/>
            <person name="Su P."/>
            <person name="Kiefer A.F."/>
            <person name="Nichols A."/>
            <person name="Cepeda A.J."/>
            <person name="Yan W."/>
            <person name="Fan B."/>
            <person name="Jiang Y."/>
            <person name="Adhikari A."/>
            <person name="Zheng C.-J."/>
            <person name="Schuster L."/>
            <person name="Cowan T.M."/>
            <person name="Smanski M.J."/>
            <person name="Chevrette M.G."/>
            <person name="De Carvalho L.P.S."/>
            <person name="Shen B."/>
        </authorList>
    </citation>
    <scope>NUCLEOTIDE SEQUENCE [LARGE SCALE GENOMIC DNA]</scope>
    <source>
        <strain evidence="3 4">NPDC001166</strain>
    </source>
</reference>
<organism evidence="3 4">
    <name type="scientific">Streptomyces sp. 900105245</name>
    <dbReference type="NCBI Taxonomy" id="3154379"/>
    <lineage>
        <taxon>Bacteria</taxon>
        <taxon>Bacillati</taxon>
        <taxon>Actinomycetota</taxon>
        <taxon>Actinomycetes</taxon>
        <taxon>Kitasatosporales</taxon>
        <taxon>Streptomycetaceae</taxon>
        <taxon>Streptomyces</taxon>
    </lineage>
</organism>
<evidence type="ECO:0000313" key="3">
    <source>
        <dbReference type="EMBL" id="MER6427459.1"/>
    </source>
</evidence>
<name>A0ABV1U185_9ACTN</name>
<keyword evidence="2" id="KW-0472">Membrane</keyword>
<feature type="transmembrane region" description="Helical" evidence="2">
    <location>
        <begin position="33"/>
        <end position="51"/>
    </location>
</feature>
<protein>
    <submittedName>
        <fullName evidence="3">Uncharacterized protein</fullName>
    </submittedName>
</protein>
<dbReference type="RefSeq" id="WP_148088543.1">
    <property type="nucleotide sequence ID" value="NZ_JBEPAW010000014.1"/>
</dbReference>
<gene>
    <name evidence="3" type="ORF">ABT272_06885</name>
</gene>
<keyword evidence="4" id="KW-1185">Reference proteome</keyword>
<evidence type="ECO:0000256" key="2">
    <source>
        <dbReference type="SAM" id="Phobius"/>
    </source>
</evidence>
<keyword evidence="2" id="KW-0812">Transmembrane</keyword>
<evidence type="ECO:0000256" key="1">
    <source>
        <dbReference type="SAM" id="MobiDB-lite"/>
    </source>
</evidence>
<feature type="region of interest" description="Disordered" evidence="1">
    <location>
        <begin position="1"/>
        <end position="23"/>
    </location>
</feature>
<dbReference type="EMBL" id="JBEPAZ010000004">
    <property type="protein sequence ID" value="MER6427459.1"/>
    <property type="molecule type" value="Genomic_DNA"/>
</dbReference>
<comment type="caution">
    <text evidence="3">The sequence shown here is derived from an EMBL/GenBank/DDBJ whole genome shotgun (WGS) entry which is preliminary data.</text>
</comment>